<dbReference type="Pfam" id="PF25036">
    <property type="entry name" value="VPS13_VAB"/>
    <property type="match status" value="1"/>
</dbReference>
<feature type="domain" description="Intermembrane lipid transfer protein VPS13-like C-terminal" evidence="4">
    <location>
        <begin position="2441"/>
        <end position="2539"/>
    </location>
</feature>
<evidence type="ECO:0000313" key="5">
    <source>
        <dbReference type="EMBL" id="CAG5113237.1"/>
    </source>
</evidence>
<evidence type="ECO:0000256" key="1">
    <source>
        <dbReference type="ARBA" id="ARBA00006545"/>
    </source>
</evidence>
<evidence type="ECO:0000259" key="2">
    <source>
        <dbReference type="Pfam" id="PF25033"/>
    </source>
</evidence>
<dbReference type="InterPro" id="IPR009543">
    <property type="entry name" value="VPS13_VAB"/>
</dbReference>
<dbReference type="InterPro" id="IPR056748">
    <property type="entry name" value="VPS13-like_C"/>
</dbReference>
<dbReference type="PANTHER" id="PTHR16166:SF93">
    <property type="entry name" value="INTERMEMBRANE LIPID TRANSFER PROTEIN VPS13"/>
    <property type="match status" value="1"/>
</dbReference>
<dbReference type="Proteomes" id="UP001158576">
    <property type="component" value="Chromosome 2"/>
</dbReference>
<dbReference type="PANTHER" id="PTHR16166">
    <property type="entry name" value="VACUOLAR PROTEIN SORTING-ASSOCIATED PROTEIN VPS13"/>
    <property type="match status" value="1"/>
</dbReference>
<dbReference type="InterPro" id="IPR026847">
    <property type="entry name" value="VPS13"/>
</dbReference>
<gene>
    <name evidence="5" type="ORF">OKIOD_LOCUS16126</name>
</gene>
<dbReference type="Pfam" id="PF25037">
    <property type="entry name" value="VPS13_C"/>
    <property type="match status" value="1"/>
</dbReference>
<evidence type="ECO:0000259" key="4">
    <source>
        <dbReference type="Pfam" id="PF25037"/>
    </source>
</evidence>
<comment type="similarity">
    <text evidence="1">Belongs to the VPS13 family.</text>
</comment>
<evidence type="ECO:0000259" key="3">
    <source>
        <dbReference type="Pfam" id="PF25036"/>
    </source>
</evidence>
<organism evidence="5 6">
    <name type="scientific">Oikopleura dioica</name>
    <name type="common">Tunicate</name>
    <dbReference type="NCBI Taxonomy" id="34765"/>
    <lineage>
        <taxon>Eukaryota</taxon>
        <taxon>Metazoa</taxon>
        <taxon>Chordata</taxon>
        <taxon>Tunicata</taxon>
        <taxon>Appendicularia</taxon>
        <taxon>Copelata</taxon>
        <taxon>Oikopleuridae</taxon>
        <taxon>Oikopleura</taxon>
    </lineage>
</organism>
<dbReference type="Pfam" id="PF25033">
    <property type="entry name" value="VPS13_M"/>
    <property type="match status" value="1"/>
</dbReference>
<accession>A0ABN7T9E9</accession>
<proteinExistence type="inferred from homology"/>
<protein>
    <submittedName>
        <fullName evidence="5">Oidioi.mRNA.OKI2018_I69.chr2.g7361.t1.cds</fullName>
    </submittedName>
</protein>
<evidence type="ECO:0000313" key="6">
    <source>
        <dbReference type="Proteomes" id="UP001158576"/>
    </source>
</evidence>
<dbReference type="InterPro" id="IPR056747">
    <property type="entry name" value="VPS13-like_M"/>
</dbReference>
<dbReference type="EMBL" id="OU015567">
    <property type="protein sequence ID" value="CAG5113237.1"/>
    <property type="molecule type" value="Genomic_DNA"/>
</dbReference>
<feature type="domain" description="VPS13-like middle region" evidence="2">
    <location>
        <begin position="551"/>
        <end position="1204"/>
    </location>
</feature>
<sequence length="2578" mass="291613">MSHIISTRKLFLIDIDLKAPRVEIPGPEGQCLEMNFGRLVVKSRRAKVTSLSEFDQSRYSIDQLQEMVYASYDVKLVDLKISVQKRKTLADQELAPVREILSPLSINFEFQRLDSKAQATVELAKFKIKGQLDMLKLNFSDYRMAQVSIILSNIRRAWRAHRRMQEDIIDFELPDAPIYIPNEETRPGVDAIEIAESYSNIKLTPIASTTSNEEFFDANDESFTTLDSLPISHASSSLADSAAKLKLSFALNMIRVQLDRETPSILIADGQIRKVEFTLKQTKFTTDIDGQFEAVNLLYKPDSEEESLNLISLGAPNQPAVEMTYGENRLLTIPETDVRFEAASVRASIDPQAINEVSGFITTILNATNGTDSSIDTRGNSLLSRESSNTLTSMDLPELNESSESVMNIVICSRKFDIDLFSKQKLIAQLYLNNGEVGFVTRENQTVVKVIVGGVKVVDPNALNPLYRNVLTVVDSASTFFDMTITLYDVDLKEDANNIEAIQGSIYLRTGCIKLIFFQKWIDYLAFYYPDEFATGPVDWDFIKSKDGSFLMSKYLMDVEIKDPIVIIPASTTHNFGFRGDVRNIKIRNEFKTIATTGHKFHPLFNKMTIDIEDLCLYNMPNYNASSTKLSSIPILDESLTIFVESSAGWEFYKEVPGLIIDIDIENATAHLNQEDMVALWCVLNGNIWIRYDPKLEEQIELNTRRTGRFLSMLQPEETSLDDSSSIQEDSFEEQEVHIDMIANVNIKTLAAKVYVKEELYSSFIAQDISVVFTSKTNLITYQDIIIQDILLYDEREENKNISGESNCLLQKQEDIPDPVITLKVQNFTKPAKQITDMDVKSMRMVLIMDFILTLKTIFADTIYEPVVMECTPKTQNLDVHQIHAHMQFQAKMDRPHIILMSDLKNAQDSSCIKMSADLRVVYIASLTEQNLDVCIDQPQIYSVSFKNSFGNDEVYFGHKILNSEVNIAFNQLTSPRSNMINIKCPELDITFNPEAVNTLFLSYQVAMGPQEEPPEPEKKKICLDVQQTIDPKELWFVPNALGSDVDSDLSLEIERMRREETIDEMFTVVIPDLTIRLESLMSSSMGVAESQVVPLLVLNSSLDTEIRNWSSEMFADISMKLDAEIYHESRPGYEPFIEQAESNLNLPDSKLVPFGVKLKYKTSTSSERTYLPDDDDGFAHVENNAKQKLVISSDVPLNMNVSSEGVDVLNHLATVYGHSLSDAAKGTLADVPKKRRTKLHNSEVKAPIIVINETGNDLILSTKDWIEFDPNQAKTDIRRNSLTRIKGKKPTDIKLHPVPRGSPRPEMMSFSIPSSTPRYFQFGRHIHVRSLSAYMIGLSPVGFSHRQIDVSSLQENAYIFVANNNPAFKVILVVKVEGVTGARKITIQTSVTISNEIPFPLELINGAQARWQVNDETRSAPMPIRMMNSACIFDVTFADPDVSVADNPIVYSTKTSFSTRLQLSVKHESTIHHMTAQVKMIPYKRSSLYKVHIRFCPVFSLTNWLPYPISCTVNSKFQKEKNVIIDSGRLMPFMSWSQDCAIVIEFAVRNSGIKYTSEKYVLPRSIDKRETSVFKFSRLDPSGTTKECLLKKQITIDAHEHKMEVFAPYWIINATDLDLELRPVNNIGRDSDVLKQLHCDPLMILPTKHNEMNISVLKSNKSNKTHINTIGHMGTVFCPPSNQDRQSYLLGIKIEQTSFALTTLVKLTPFYYLVNRTDEELEVREVFEGMIELDRKSQWIPLDPTSKIPFWPLDSRYSKLLVRKARSQFISEKISYHSQDQGILLNMGDVEGLYSEVSHNDNECLITFTSYFKGAAAFDIINLTGFAIHYKQETPLSKYAHLYPAHRILYTWRYPSESKSLELRIDGKEAAKCSIRETGQDAMIVRTLRISGAQIFVIPVFIGTQRTVVITQDQFHKNRLLHVDKQVIEKENQIQLRGIGLSLVDSIRREEVAFISIKGTGGIWYQQREGSRKWRECSPELTWELESRWRQNSKTRRSNSRSDGFRCGNYQVDLGQQTMVCNGKNWTLNRSERQAVDIRYLETESSSSLELSLQSVQIDNTSPAPKWPVVFARVPPKQSVAAVEVADNVAMVYVSIVKDKSHDSNITKYKMFHVLLQECFLQVEVDFVAKVLQAFAENSKRGKKRKTESFRLFMEDLDYATNPVSAEKIVASSISFFEHMHLSPIRMHFRFSLQYGAEENILEDLNLLHKLQNLGVGQVAKGDVSLQLSFFQTEYEYFSDNIIRERILAHYRFQIIQQLYKFLLGIELLGNPAKVAVDMFSGVKDFFYEPYQGITQSGEAFIEGIGSGTSKLFSGVVGGVTGGFSRLTHSIGSVSAAVTFDKEYQNKRTADNVNNVKGVKEGVARAGEKFFGGLFGGIAGVVEKPISGARQEGAAGFFKGVGKGVTGLVAKPLTGIVDAASTTLAGVHSQLETKVQVDRIRYPRVVDEGRLQPYRRRLAYAQHCLRSLQDEEIALETPLGLGYSDNERIIIVVTSKSICVIDTRTTTGRLKAEFTQDVANANIIYSGDRGQAIIQIRDRQGQIRMIKVRALADLEHLKRAISKNKEISARQEFDTMF</sequence>
<name>A0ABN7T9E9_OIKDI</name>
<reference evidence="5 6" key="1">
    <citation type="submission" date="2021-04" db="EMBL/GenBank/DDBJ databases">
        <authorList>
            <person name="Bliznina A."/>
        </authorList>
    </citation>
    <scope>NUCLEOTIDE SEQUENCE [LARGE SCALE GENOMIC DNA]</scope>
</reference>
<keyword evidence="6" id="KW-1185">Reference proteome</keyword>
<feature type="domain" description="Vacuolar protein sorting-associated protein 13 VPS13 adaptor binding" evidence="3">
    <location>
        <begin position="1348"/>
        <end position="1858"/>
    </location>
</feature>